<dbReference type="Proteomes" id="UP000249254">
    <property type="component" value="Unassembled WGS sequence"/>
</dbReference>
<evidence type="ECO:0000313" key="8">
    <source>
        <dbReference type="EMBL" id="RAK54194.1"/>
    </source>
</evidence>
<keyword evidence="4 6" id="KW-0676">Redox-active center</keyword>
<name>A0A328ALA7_9CAUL</name>
<evidence type="ECO:0000256" key="6">
    <source>
        <dbReference type="RuleBase" id="RU366011"/>
    </source>
</evidence>
<dbReference type="GO" id="GO:0008379">
    <property type="term" value="F:thioredoxin peroxidase activity"/>
    <property type="evidence" value="ECO:0007669"/>
    <property type="project" value="InterPro"/>
</dbReference>
<evidence type="ECO:0000256" key="5">
    <source>
        <dbReference type="PIRSR" id="PIRSR637944-1"/>
    </source>
</evidence>
<evidence type="ECO:0000256" key="2">
    <source>
        <dbReference type="ARBA" id="ARBA00022862"/>
    </source>
</evidence>
<dbReference type="SUPFAM" id="SSF52833">
    <property type="entry name" value="Thioredoxin-like"/>
    <property type="match status" value="1"/>
</dbReference>
<comment type="function">
    <text evidence="6">Thiol-specific peroxidase that catalyzes the reduction of hydrogen peroxide and organic hydroperoxides to water and alcohols, respectively. Plays a role in cell protection against oxidative stress by detoxifying peroxides.</text>
</comment>
<dbReference type="InterPro" id="IPR013740">
    <property type="entry name" value="Redoxin"/>
</dbReference>
<dbReference type="RefSeq" id="WP_111527945.1">
    <property type="nucleotide sequence ID" value="NZ_JBHRSG010000002.1"/>
</dbReference>
<comment type="caution">
    <text evidence="8">The sequence shown here is derived from an EMBL/GenBank/DDBJ whole genome shotgun (WGS) entry which is preliminary data.</text>
</comment>
<keyword evidence="1 6" id="KW-0575">Peroxidase</keyword>
<dbReference type="EMBL" id="QFYQ01000001">
    <property type="protein sequence ID" value="RAK54194.1"/>
    <property type="molecule type" value="Genomic_DNA"/>
</dbReference>
<dbReference type="GO" id="GO:0034599">
    <property type="term" value="P:cellular response to oxidative stress"/>
    <property type="evidence" value="ECO:0007669"/>
    <property type="project" value="InterPro"/>
</dbReference>
<dbReference type="PANTHER" id="PTHR10430">
    <property type="entry name" value="PEROXIREDOXIN"/>
    <property type="match status" value="1"/>
</dbReference>
<evidence type="ECO:0000259" key="7">
    <source>
        <dbReference type="PROSITE" id="PS51352"/>
    </source>
</evidence>
<accession>A0A328ALA7</accession>
<dbReference type="Gene3D" id="3.40.30.10">
    <property type="entry name" value="Glutaredoxin"/>
    <property type="match status" value="1"/>
</dbReference>
<dbReference type="GO" id="GO:0045454">
    <property type="term" value="P:cell redox homeostasis"/>
    <property type="evidence" value="ECO:0007669"/>
    <property type="project" value="TreeGrafter"/>
</dbReference>
<keyword evidence="9" id="KW-1185">Reference proteome</keyword>
<feature type="active site" description="Cysteine sulfenic acid (-SOH) intermediate" evidence="5">
    <location>
        <position position="49"/>
    </location>
</feature>
<dbReference type="AlphaFoldDB" id="A0A328ALA7"/>
<dbReference type="CDD" id="cd03013">
    <property type="entry name" value="PRX5_like"/>
    <property type="match status" value="1"/>
</dbReference>
<evidence type="ECO:0000313" key="9">
    <source>
        <dbReference type="Proteomes" id="UP000249254"/>
    </source>
</evidence>
<dbReference type="Pfam" id="PF08534">
    <property type="entry name" value="Redoxin"/>
    <property type="match status" value="1"/>
</dbReference>
<comment type="similarity">
    <text evidence="6">Belongs to the peroxiredoxin family. Prx5 subfamily.</text>
</comment>
<dbReference type="InterPro" id="IPR037944">
    <property type="entry name" value="PRX5-like"/>
</dbReference>
<dbReference type="PANTHER" id="PTHR10430:SF16">
    <property type="entry name" value="PEROXIREDOXIN-5, MITOCHONDRIAL"/>
    <property type="match status" value="1"/>
</dbReference>
<organism evidence="8 9">
    <name type="scientific">Phenylobacterium soli</name>
    <dbReference type="NCBI Taxonomy" id="2170551"/>
    <lineage>
        <taxon>Bacteria</taxon>
        <taxon>Pseudomonadati</taxon>
        <taxon>Pseudomonadota</taxon>
        <taxon>Alphaproteobacteria</taxon>
        <taxon>Caulobacterales</taxon>
        <taxon>Caulobacteraceae</taxon>
        <taxon>Phenylobacterium</taxon>
    </lineage>
</organism>
<evidence type="ECO:0000256" key="4">
    <source>
        <dbReference type="ARBA" id="ARBA00023284"/>
    </source>
</evidence>
<dbReference type="GO" id="GO:0005737">
    <property type="term" value="C:cytoplasm"/>
    <property type="evidence" value="ECO:0007669"/>
    <property type="project" value="TreeGrafter"/>
</dbReference>
<evidence type="ECO:0000256" key="1">
    <source>
        <dbReference type="ARBA" id="ARBA00022559"/>
    </source>
</evidence>
<keyword evidence="2 6" id="KW-0049">Antioxidant</keyword>
<proteinExistence type="inferred from homology"/>
<keyword evidence="3 6" id="KW-0560">Oxidoreductase</keyword>
<feature type="domain" description="Thioredoxin" evidence="7">
    <location>
        <begin position="3"/>
        <end position="160"/>
    </location>
</feature>
<dbReference type="EC" id="1.11.1.27" evidence="6"/>
<dbReference type="InterPro" id="IPR013766">
    <property type="entry name" value="Thioredoxin_domain"/>
</dbReference>
<sequence length="160" mass="17109">MTIKVGDKLPNVTLTQATAEGPKPVSSEEFFKGRKVALFALPGAFTPTCSAKHLPGFKQLSQDIKGKGVDVIACLSVNDAFVMRAWGEDQAVGEDIVMLADGGAEFTKAVGLDFDASKFGMGLRSQRYSMIVEDGVVKELNVEAPGEFKVSSAEYLMAQL</sequence>
<dbReference type="OrthoDB" id="9800621at2"/>
<dbReference type="InterPro" id="IPR036249">
    <property type="entry name" value="Thioredoxin-like_sf"/>
</dbReference>
<comment type="catalytic activity">
    <reaction evidence="6">
        <text>a hydroperoxide + 2 glutathione = an alcohol + glutathione disulfide + H2O</text>
        <dbReference type="Rhea" id="RHEA:62632"/>
        <dbReference type="ChEBI" id="CHEBI:15377"/>
        <dbReference type="ChEBI" id="CHEBI:30879"/>
        <dbReference type="ChEBI" id="CHEBI:35924"/>
        <dbReference type="ChEBI" id="CHEBI:57925"/>
        <dbReference type="ChEBI" id="CHEBI:58297"/>
        <dbReference type="EC" id="1.11.1.27"/>
    </reaction>
</comment>
<evidence type="ECO:0000256" key="3">
    <source>
        <dbReference type="ARBA" id="ARBA00023002"/>
    </source>
</evidence>
<protein>
    <recommendedName>
        <fullName evidence="6">Glutathione-dependent peroxiredoxin</fullName>
        <ecNumber evidence="6">1.11.1.27</ecNumber>
    </recommendedName>
</protein>
<reference evidence="9" key="1">
    <citation type="submission" date="2018-05" db="EMBL/GenBank/DDBJ databases">
        <authorList>
            <person name="Li X."/>
        </authorList>
    </citation>
    <scope>NUCLEOTIDE SEQUENCE [LARGE SCALE GENOMIC DNA]</scope>
    <source>
        <strain evidence="9">LX32</strain>
    </source>
</reference>
<dbReference type="PROSITE" id="PS51352">
    <property type="entry name" value="THIOREDOXIN_2"/>
    <property type="match status" value="1"/>
</dbReference>
<dbReference type="FunFam" id="3.40.30.10:FF:000020">
    <property type="entry name" value="Peroxiredoxin"/>
    <property type="match status" value="1"/>
</dbReference>
<dbReference type="GO" id="GO:0042744">
    <property type="term" value="P:hydrogen peroxide catabolic process"/>
    <property type="evidence" value="ECO:0007669"/>
    <property type="project" value="TreeGrafter"/>
</dbReference>
<gene>
    <name evidence="8" type="ORF">DJ017_06500</name>
</gene>